<evidence type="ECO:0000256" key="4">
    <source>
        <dbReference type="ARBA" id="ARBA00047942"/>
    </source>
</evidence>
<dbReference type="RefSeq" id="WP_378801017.1">
    <property type="nucleotide sequence ID" value="NZ_JBHUER010000013.1"/>
</dbReference>
<dbReference type="InterPro" id="IPR029063">
    <property type="entry name" value="SAM-dependent_MTases_sf"/>
</dbReference>
<dbReference type="InterPro" id="IPR046816">
    <property type="entry name" value="MmeI_Mtase"/>
</dbReference>
<evidence type="ECO:0000256" key="2">
    <source>
        <dbReference type="ARBA" id="ARBA00022603"/>
    </source>
</evidence>
<feature type="domain" description="MmeI-like helicase spacer" evidence="6">
    <location>
        <begin position="239"/>
        <end position="310"/>
    </location>
</feature>
<dbReference type="PANTHER" id="PTHR33841:SF1">
    <property type="entry name" value="DNA METHYLTRANSFERASE A"/>
    <property type="match status" value="1"/>
</dbReference>
<reference evidence="10" key="1">
    <citation type="journal article" date="2019" name="Int. J. Syst. Evol. Microbiol.">
        <title>The Global Catalogue of Microorganisms (GCM) 10K type strain sequencing project: providing services to taxonomists for standard genome sequencing and annotation.</title>
        <authorList>
            <consortium name="The Broad Institute Genomics Platform"/>
            <consortium name="The Broad Institute Genome Sequencing Center for Infectious Disease"/>
            <person name="Wu L."/>
            <person name="Ma J."/>
        </authorList>
    </citation>
    <scope>NUCLEOTIDE SEQUENCE [LARGE SCALE GENOMIC DNA]</scope>
    <source>
        <strain evidence="10">KCTC 23707</strain>
    </source>
</reference>
<dbReference type="PROSITE" id="PS00092">
    <property type="entry name" value="N6_MTASE"/>
    <property type="match status" value="1"/>
</dbReference>
<feature type="domain" description="MmeI-like target recognition" evidence="7">
    <location>
        <begin position="740"/>
        <end position="921"/>
    </location>
</feature>
<organism evidence="9 10">
    <name type="scientific">Methylopila henanensis</name>
    <dbReference type="NCBI Taxonomy" id="873516"/>
    <lineage>
        <taxon>Bacteria</taxon>
        <taxon>Pseudomonadati</taxon>
        <taxon>Pseudomonadota</taxon>
        <taxon>Alphaproteobacteria</taxon>
        <taxon>Hyphomicrobiales</taxon>
        <taxon>Methylopilaceae</taxon>
        <taxon>Methylopila</taxon>
    </lineage>
</organism>
<dbReference type="GO" id="GO:0032259">
    <property type="term" value="P:methylation"/>
    <property type="evidence" value="ECO:0007669"/>
    <property type="project" value="UniProtKB-KW"/>
</dbReference>
<comment type="catalytic activity">
    <reaction evidence="4">
        <text>a 2'-deoxyadenosine in DNA + S-adenosyl-L-methionine = an N(6)-methyl-2'-deoxyadenosine in DNA + S-adenosyl-L-homocysteine + H(+)</text>
        <dbReference type="Rhea" id="RHEA:15197"/>
        <dbReference type="Rhea" id="RHEA-COMP:12418"/>
        <dbReference type="Rhea" id="RHEA-COMP:12419"/>
        <dbReference type="ChEBI" id="CHEBI:15378"/>
        <dbReference type="ChEBI" id="CHEBI:57856"/>
        <dbReference type="ChEBI" id="CHEBI:59789"/>
        <dbReference type="ChEBI" id="CHEBI:90615"/>
        <dbReference type="ChEBI" id="CHEBI:90616"/>
        <dbReference type="EC" id="2.1.1.72"/>
    </reaction>
</comment>
<sequence>MASDEAVEAFIERWRGRVGGQERANYAMFLSELADALGVARPEPASAHAETNDYVFERVVEERGRAGETTRRRIDLYRRGSFVLEAKQSRWSGGGKELYGRADLRGPEPAARGRRGAERAWDVLMMNARRQAEDYVRLLPAGHEPPPFVIVCDVGHCLELYANFRGDGKAYDQFPDRAGFRIYLEDIRRPETRALLRAIWADPRALDPARKAARVTRRIAERLAAVTRAMERAGREPEEAAQFLMRLLLTMFAQSVELLPPGSFSRLLAECEDDPASFPPLVGQLWEVMDTGGFAFGLKVSVRRFNGSFFKDRSVFALGREEIAELRAAAAHDWRDVEPAIFGALLERALDPDERRRLGAHYTPRGYVERLVTATVMEPLRADWSAALATAERQRAEGRAKDALKTVRGFHDRLCAVRVLDPACGTGNFLYVTLELMKRLEGDVLEGLADLGGQEALSGLEGHTVDPHQLIGLEKNPRAAAIAELVLWIGYLQWHARTRGGPPNEPILRAFRNIRVADAVLAAETSLARDEHGRPLAGPDGGERLRYARPRRPDWPEAEFIVGNPPFIGGKDLRERLGSSYAEALWAAHPHMNESADFVMYWWDHAAELLTRDGSPLRRFGLVTTNSISQVFQRRAVERRLAGRPPVSLVMAIPDHPWTKAAPDSAAVRIAMTVVEAGTRDGLLREVVREEELDTDTPTVETTERRGRINADLTVGADVTTAKALRANEGLASPGVKLHGRGFVLRPDEAESLGLGRREGLDRHVRPYRNGRDLTGRPRGVMVVDLFGLDDAEVRRRYPELYQHLLRTVRPERQRNNRESYRRNWWTFGEPRADLRPALEGLPRYIATVETSKHRAFQFLDADILPDNMLVAIASDDAFHLGVLSSRFHEAWALASGGWLGIGNDPRYSKSRCFDPFPFPEASRALVAEIAAVAEELDAHRKRVLAERPRLTLTGLYNVLERLRQGVRPAELAPPERRIFDEGLVLILQELHDRLDVAVAAAYGFAADLPAEEVVARLAALNAARAAEEARGDVRWLRPAYQATRFGRAPDRRASSAPGLGIDAPLAAARAAKPSFPRDDVAQTATVMLALLEAPGPIDAEGLALRFREGRRAAPRIEATLAALARLGAISAPAEAGGFALRRGA</sequence>
<dbReference type="InterPro" id="IPR046817">
    <property type="entry name" value="MmeI_N"/>
</dbReference>
<dbReference type="GO" id="GO:0008168">
    <property type="term" value="F:methyltransferase activity"/>
    <property type="evidence" value="ECO:0007669"/>
    <property type="project" value="UniProtKB-KW"/>
</dbReference>
<dbReference type="InterPro" id="IPR002052">
    <property type="entry name" value="DNA_methylase_N6_adenine_CS"/>
</dbReference>
<dbReference type="Pfam" id="PF20465">
    <property type="entry name" value="MmeI_hel"/>
    <property type="match status" value="1"/>
</dbReference>
<evidence type="ECO:0000256" key="3">
    <source>
        <dbReference type="ARBA" id="ARBA00022679"/>
    </source>
</evidence>
<gene>
    <name evidence="9" type="ORF">ACFSCV_18325</name>
</gene>
<dbReference type="EC" id="2.1.1.72" evidence="1"/>
<dbReference type="PRINTS" id="PR00507">
    <property type="entry name" value="N12N6MTFRASE"/>
</dbReference>
<feature type="domain" description="MmeI-like DNA-methyltransferase" evidence="8">
    <location>
        <begin position="400"/>
        <end position="675"/>
    </location>
</feature>
<evidence type="ECO:0000259" key="6">
    <source>
        <dbReference type="Pfam" id="PF20465"/>
    </source>
</evidence>
<comment type="caution">
    <text evidence="9">The sequence shown here is derived from an EMBL/GenBank/DDBJ whole genome shotgun (WGS) entry which is preliminary data.</text>
</comment>
<dbReference type="Gene3D" id="3.40.50.150">
    <property type="entry name" value="Vaccinia Virus protein VP39"/>
    <property type="match status" value="1"/>
</dbReference>
<dbReference type="Pfam" id="PF20473">
    <property type="entry name" value="MmeI_Mtase"/>
    <property type="match status" value="1"/>
</dbReference>
<dbReference type="InterPro" id="IPR046819">
    <property type="entry name" value="MmeI_hel"/>
</dbReference>
<protein>
    <recommendedName>
        <fullName evidence="1">site-specific DNA-methyltransferase (adenine-specific)</fullName>
        <ecNumber evidence="1">2.1.1.72</ecNumber>
    </recommendedName>
</protein>
<dbReference type="InterPro" id="IPR050953">
    <property type="entry name" value="N4_N6_ade-DNA_methylase"/>
</dbReference>
<dbReference type="Proteomes" id="UP001597308">
    <property type="component" value="Unassembled WGS sequence"/>
</dbReference>
<dbReference type="Pfam" id="PF20464">
    <property type="entry name" value="MmeI_N"/>
    <property type="match status" value="1"/>
</dbReference>
<evidence type="ECO:0000259" key="7">
    <source>
        <dbReference type="Pfam" id="PF20466"/>
    </source>
</evidence>
<keyword evidence="10" id="KW-1185">Reference proteome</keyword>
<accession>A0ABW4KDB2</accession>
<dbReference type="EMBL" id="JBHUER010000013">
    <property type="protein sequence ID" value="MFD1704967.1"/>
    <property type="molecule type" value="Genomic_DNA"/>
</dbReference>
<feature type="domain" description="MmeI-like N-terminal" evidence="5">
    <location>
        <begin position="6"/>
        <end position="232"/>
    </location>
</feature>
<dbReference type="Pfam" id="PF20466">
    <property type="entry name" value="MmeI_TRD"/>
    <property type="match status" value="1"/>
</dbReference>
<dbReference type="InterPro" id="IPR046820">
    <property type="entry name" value="MmeI_TRD"/>
</dbReference>
<proteinExistence type="predicted"/>
<evidence type="ECO:0000313" key="10">
    <source>
        <dbReference type="Proteomes" id="UP001597308"/>
    </source>
</evidence>
<evidence type="ECO:0000259" key="8">
    <source>
        <dbReference type="Pfam" id="PF20473"/>
    </source>
</evidence>
<evidence type="ECO:0000313" key="9">
    <source>
        <dbReference type="EMBL" id="MFD1704967.1"/>
    </source>
</evidence>
<keyword evidence="2 9" id="KW-0489">Methyltransferase</keyword>
<evidence type="ECO:0000259" key="5">
    <source>
        <dbReference type="Pfam" id="PF20464"/>
    </source>
</evidence>
<evidence type="ECO:0000256" key="1">
    <source>
        <dbReference type="ARBA" id="ARBA00011900"/>
    </source>
</evidence>
<dbReference type="SUPFAM" id="SSF53335">
    <property type="entry name" value="S-adenosyl-L-methionine-dependent methyltransferases"/>
    <property type="match status" value="1"/>
</dbReference>
<name>A0ABW4KDB2_9HYPH</name>
<dbReference type="PANTHER" id="PTHR33841">
    <property type="entry name" value="DNA METHYLTRANSFERASE YEEA-RELATED"/>
    <property type="match status" value="1"/>
</dbReference>
<keyword evidence="3" id="KW-0808">Transferase</keyword>